<keyword evidence="10" id="KW-1185">Reference proteome</keyword>
<comment type="subcellular location">
    <subcellularLocation>
        <location evidence="1">Nucleus</location>
        <location evidence="1">Nucleolus</location>
    </subcellularLocation>
    <subcellularLocation>
        <location evidence="2">Nucleus</location>
        <location evidence="2">Nucleoplasm</location>
    </subcellularLocation>
</comment>
<dbReference type="GO" id="GO:0006364">
    <property type="term" value="P:rRNA processing"/>
    <property type="evidence" value="ECO:0007669"/>
    <property type="project" value="TreeGrafter"/>
</dbReference>
<evidence type="ECO:0000313" key="10">
    <source>
        <dbReference type="Proteomes" id="UP000092461"/>
    </source>
</evidence>
<organism evidence="9 10">
    <name type="scientific">Lutzomyia longipalpis</name>
    <name type="common">Sand fly</name>
    <dbReference type="NCBI Taxonomy" id="7200"/>
    <lineage>
        <taxon>Eukaryota</taxon>
        <taxon>Metazoa</taxon>
        <taxon>Ecdysozoa</taxon>
        <taxon>Arthropoda</taxon>
        <taxon>Hexapoda</taxon>
        <taxon>Insecta</taxon>
        <taxon>Pterygota</taxon>
        <taxon>Neoptera</taxon>
        <taxon>Endopterygota</taxon>
        <taxon>Diptera</taxon>
        <taxon>Nematocera</taxon>
        <taxon>Psychodoidea</taxon>
        <taxon>Psychodidae</taxon>
        <taxon>Lutzomyia</taxon>
        <taxon>Lutzomyia</taxon>
    </lineage>
</organism>
<keyword evidence="7" id="KW-0175">Coiled coil</keyword>
<dbReference type="PANTHER" id="PTHR14211">
    <property type="entry name" value="GLIOMA SUPPRESSOR CANDIDATE REGION GENE 2"/>
    <property type="match status" value="1"/>
</dbReference>
<dbReference type="PANTHER" id="PTHR14211:SF7">
    <property type="entry name" value="RIBOSOME BIOGENESIS PROTEIN NOP53"/>
    <property type="match status" value="1"/>
</dbReference>
<reference evidence="9" key="1">
    <citation type="submission" date="2020-05" db="UniProtKB">
        <authorList>
            <consortium name="EnsemblMetazoa"/>
        </authorList>
    </citation>
    <scope>IDENTIFICATION</scope>
    <source>
        <strain evidence="9">Jacobina</strain>
    </source>
</reference>
<evidence type="ECO:0000256" key="2">
    <source>
        <dbReference type="ARBA" id="ARBA00004642"/>
    </source>
</evidence>
<dbReference type="InterPro" id="IPR011687">
    <property type="entry name" value="Nop53/GLTSCR2"/>
</dbReference>
<dbReference type="Gene3D" id="1.25.40.10">
    <property type="entry name" value="Tetratricopeptide repeat domain"/>
    <property type="match status" value="1"/>
</dbReference>
<feature type="coiled-coil region" evidence="7">
    <location>
        <begin position="779"/>
        <end position="806"/>
    </location>
</feature>
<feature type="region of interest" description="Disordered" evidence="8">
    <location>
        <begin position="273"/>
        <end position="296"/>
    </location>
</feature>
<dbReference type="VEuPathDB" id="VectorBase:LLOJ000909"/>
<dbReference type="GO" id="GO:0005730">
    <property type="term" value="C:nucleolus"/>
    <property type="evidence" value="ECO:0007669"/>
    <property type="project" value="UniProtKB-SubCell"/>
</dbReference>
<dbReference type="Proteomes" id="UP000092461">
    <property type="component" value="Unassembled WGS sequence"/>
</dbReference>
<keyword evidence="6" id="KW-0539">Nucleus</keyword>
<protein>
    <recommendedName>
        <fullName evidence="4">Ribosome biogenesis protein NOP53</fullName>
    </recommendedName>
</protein>
<feature type="region of interest" description="Disordered" evidence="8">
    <location>
        <begin position="906"/>
        <end position="926"/>
    </location>
</feature>
<feature type="compositionally biased region" description="Basic and acidic residues" evidence="8">
    <location>
        <begin position="816"/>
        <end position="826"/>
    </location>
</feature>
<evidence type="ECO:0000256" key="1">
    <source>
        <dbReference type="ARBA" id="ARBA00004604"/>
    </source>
</evidence>
<dbReference type="EMBL" id="AJWK01003675">
    <property type="status" value="NOT_ANNOTATED_CDS"/>
    <property type="molecule type" value="Genomic_DNA"/>
</dbReference>
<dbReference type="SUPFAM" id="SSF48452">
    <property type="entry name" value="TPR-like"/>
    <property type="match status" value="1"/>
</dbReference>
<dbReference type="GO" id="GO:0000027">
    <property type="term" value="P:ribosomal large subunit assembly"/>
    <property type="evidence" value="ECO:0007669"/>
    <property type="project" value="TreeGrafter"/>
</dbReference>
<accession>A0A1B0CAD6</accession>
<feature type="region of interest" description="Disordered" evidence="8">
    <location>
        <begin position="53"/>
        <end position="77"/>
    </location>
</feature>
<feature type="region of interest" description="Disordered" evidence="8">
    <location>
        <begin position="1"/>
        <end position="21"/>
    </location>
</feature>
<dbReference type="Pfam" id="PF07767">
    <property type="entry name" value="Nop53"/>
    <property type="match status" value="1"/>
</dbReference>
<dbReference type="GO" id="GO:0008097">
    <property type="term" value="F:5S rRNA binding"/>
    <property type="evidence" value="ECO:0007669"/>
    <property type="project" value="TreeGrafter"/>
</dbReference>
<sequence>MKVAKKKKVSKKNKSSWRKHVDITDVDNFLESSRLEERIGTFKDVADSQLFQVDKTPSKKSQKESAKEKRRQNAARPLKCLQALENTSKVGDPLKARTKRKTLKNMVTMKHATRKPKTEEAAQKEKQVIAFDHDLWSSEEPYIGNEKVKDELDTNWLSKKVVDHHLRNTGTANFRVPKTARRITSKLKAFEPPHPGMSYNPKREDHVQLLEGVVSTEEDLLKKEAHLNRVTKEMFSKMSPEERERQLLQEMSAGLGFDVEIKQEDEIKKEFSEDESYATVNPPVERKPKSKKALRKKAEEIEKKNLLRKAKMDKKKNSDIVQIGKLKQSIVKKEMKLANKRNKEDKEEAEKEFKPRRLGPLAFKEVDLDVAYPGELTGSLRTTRSHGNILKDRYVSLEKRNMVAPSKRQGVRKRHKVKSYIKNTHKGVLEKPINAYKPQIEENLVKNNCMKMRESSAPVSLLILNFFLVISATNHWLLTKEGKIQPQVDSPYFLRRPDDLIAFLNQSKHQQQVDTLYAELLHIKTDLRMKINHVDSYTVDFMYQTKCIVQYFLQESDLLNSVTTRSYLSRLYKPDVDSLTFVEGGIPKCRDFLELPFSLMCFEHLDGMYNRKNLSMNVEQTLLLLGLELSNPHLGNMLVTKLRRDPYAWRYHTLASLYWRSKGNALEALECARRGVYLAPRQFKDIALLSLGTILQRSRKHADAVIVLGAAVDHAPTAENHMALANSLVLISEFNRSVVHYEAARSLDASLSDKVTHIRNSMVCFKYIKKRLLKIAAILDEMSEKLKLYDERKKLLEESLEKLLQEQAPLASRGNQQRDEGNDLHQRGQYCSTRYPAGSSEPVLFCDFVSDIQMKLETGDLSVDLIVTYLEHANELIHTHMRTIGVFEQLNVDNIGDDDIESLFNGTELLPPTDSPAAIPSTGGSP</sequence>
<proteinExistence type="inferred from homology"/>
<dbReference type="GO" id="GO:0005654">
    <property type="term" value="C:nucleoplasm"/>
    <property type="evidence" value="ECO:0007669"/>
    <property type="project" value="UniProtKB-SubCell"/>
</dbReference>
<dbReference type="VEuPathDB" id="VectorBase:LLONM1_003151"/>
<feature type="region of interest" description="Disordered" evidence="8">
    <location>
        <begin position="807"/>
        <end position="828"/>
    </location>
</feature>
<evidence type="ECO:0000256" key="3">
    <source>
        <dbReference type="ARBA" id="ARBA00008838"/>
    </source>
</evidence>
<keyword evidence="5" id="KW-0690">Ribosome biogenesis</keyword>
<evidence type="ECO:0000256" key="7">
    <source>
        <dbReference type="SAM" id="Coils"/>
    </source>
</evidence>
<dbReference type="AlphaFoldDB" id="A0A1B0CAD6"/>
<dbReference type="VEuPathDB" id="VectorBase:LLONM1_010884"/>
<feature type="compositionally biased region" description="Basic residues" evidence="8">
    <location>
        <begin position="1"/>
        <end position="18"/>
    </location>
</feature>
<evidence type="ECO:0000256" key="8">
    <source>
        <dbReference type="SAM" id="MobiDB-lite"/>
    </source>
</evidence>
<dbReference type="InterPro" id="IPR011990">
    <property type="entry name" value="TPR-like_helical_dom_sf"/>
</dbReference>
<evidence type="ECO:0000256" key="6">
    <source>
        <dbReference type="ARBA" id="ARBA00023242"/>
    </source>
</evidence>
<evidence type="ECO:0000313" key="9">
    <source>
        <dbReference type="EnsemblMetazoa" id="LLOJ000909-PA"/>
    </source>
</evidence>
<name>A0A1B0CAD6_LUTLO</name>
<evidence type="ECO:0000256" key="5">
    <source>
        <dbReference type="ARBA" id="ARBA00022517"/>
    </source>
</evidence>
<dbReference type="EnsemblMetazoa" id="LLOJ000909-RA">
    <property type="protein sequence ID" value="LLOJ000909-PA"/>
    <property type="gene ID" value="LLOJ000909"/>
</dbReference>
<comment type="similarity">
    <text evidence="3">Belongs to the NOP53 family.</text>
</comment>
<evidence type="ECO:0000256" key="4">
    <source>
        <dbReference type="ARBA" id="ARBA00018339"/>
    </source>
</evidence>